<gene>
    <name evidence="3" type="ORF">NVS89_00150</name>
</gene>
<feature type="chain" id="PRO_5040985482" evidence="2">
    <location>
        <begin position="36"/>
        <end position="256"/>
    </location>
</feature>
<sequence>MWAINEWETGKWNVPVTTQTMALAAQAVAIPVAQAAVPAGAVATVPAAAPQAAPPQPATDEAAVAAHGPEPRQRVDSGVATAETLEKWDIDENEPSWDPSALAETWAKLRRELSSAGPKRATAVAADLPRTAQLAKGPVGGVPKSGPAPKSGSVPKSGSAGITRHHNTPPAKPMTAKAAAAKPVTAMASAMPTLSSRLAANSYAPAPVKASYVPGGSFSGYGSTPTPPAGTLRKAAGAGEPTSAPAFLRPGTSRPR</sequence>
<evidence type="ECO:0000313" key="4">
    <source>
        <dbReference type="Proteomes" id="UP001151088"/>
    </source>
</evidence>
<proteinExistence type="predicted"/>
<feature type="signal peptide" evidence="2">
    <location>
        <begin position="1"/>
        <end position="35"/>
    </location>
</feature>
<organism evidence="3 4">
    <name type="scientific">Ancylobacter mangrovi</name>
    <dbReference type="NCBI Taxonomy" id="2972472"/>
    <lineage>
        <taxon>Bacteria</taxon>
        <taxon>Pseudomonadati</taxon>
        <taxon>Pseudomonadota</taxon>
        <taxon>Alphaproteobacteria</taxon>
        <taxon>Hyphomicrobiales</taxon>
        <taxon>Xanthobacteraceae</taxon>
        <taxon>Ancylobacter</taxon>
    </lineage>
</organism>
<reference evidence="3" key="1">
    <citation type="submission" date="2022-08" db="EMBL/GenBank/DDBJ databases">
        <authorList>
            <person name="Li F."/>
        </authorList>
    </citation>
    <scope>NUCLEOTIDE SEQUENCE</scope>
    <source>
        <strain evidence="3">MQZ15Z-1</strain>
    </source>
</reference>
<dbReference type="EMBL" id="JANTHZ010000001">
    <property type="protein sequence ID" value="MCS0493487.1"/>
    <property type="molecule type" value="Genomic_DNA"/>
</dbReference>
<dbReference type="Proteomes" id="UP001151088">
    <property type="component" value="Unassembled WGS sequence"/>
</dbReference>
<protein>
    <submittedName>
        <fullName evidence="3">Uncharacterized protein</fullName>
    </submittedName>
</protein>
<feature type="region of interest" description="Disordered" evidence="1">
    <location>
        <begin position="132"/>
        <end position="179"/>
    </location>
</feature>
<comment type="caution">
    <text evidence="3">The sequence shown here is derived from an EMBL/GenBank/DDBJ whole genome shotgun (WGS) entry which is preliminary data.</text>
</comment>
<keyword evidence="4" id="KW-1185">Reference proteome</keyword>
<accession>A0A9X2PDE7</accession>
<name>A0A9X2PDE7_9HYPH</name>
<feature type="compositionally biased region" description="Low complexity" evidence="1">
    <location>
        <begin position="135"/>
        <end position="161"/>
    </location>
</feature>
<evidence type="ECO:0000256" key="2">
    <source>
        <dbReference type="SAM" id="SignalP"/>
    </source>
</evidence>
<evidence type="ECO:0000256" key="1">
    <source>
        <dbReference type="SAM" id="MobiDB-lite"/>
    </source>
</evidence>
<evidence type="ECO:0000313" key="3">
    <source>
        <dbReference type="EMBL" id="MCS0493487.1"/>
    </source>
</evidence>
<dbReference type="RefSeq" id="WP_258730418.1">
    <property type="nucleotide sequence ID" value="NZ_JANTHZ010000001.1"/>
</dbReference>
<dbReference type="AlphaFoldDB" id="A0A9X2PDE7"/>
<feature type="region of interest" description="Disordered" evidence="1">
    <location>
        <begin position="214"/>
        <end position="256"/>
    </location>
</feature>
<keyword evidence="2" id="KW-0732">Signal</keyword>